<dbReference type="InterPro" id="IPR011701">
    <property type="entry name" value="MFS"/>
</dbReference>
<feature type="domain" description="Major facilitator superfamily (MFS) profile" evidence="7">
    <location>
        <begin position="12"/>
        <end position="390"/>
    </location>
</feature>
<evidence type="ECO:0000259" key="7">
    <source>
        <dbReference type="PROSITE" id="PS50850"/>
    </source>
</evidence>
<evidence type="ECO:0000313" key="8">
    <source>
        <dbReference type="EMBL" id="PWW06487.1"/>
    </source>
</evidence>
<feature type="transmembrane region" description="Helical" evidence="6">
    <location>
        <begin position="367"/>
        <end position="386"/>
    </location>
</feature>
<feature type="transmembrane region" description="Helical" evidence="6">
    <location>
        <begin position="164"/>
        <end position="185"/>
    </location>
</feature>
<keyword evidence="5 6" id="KW-0472">Membrane</keyword>
<dbReference type="Pfam" id="PF07690">
    <property type="entry name" value="MFS_1"/>
    <property type="match status" value="1"/>
</dbReference>
<keyword evidence="2" id="KW-0813">Transport</keyword>
<dbReference type="EMBL" id="QGTQ01000003">
    <property type="protein sequence ID" value="PWW06487.1"/>
    <property type="molecule type" value="Genomic_DNA"/>
</dbReference>
<feature type="transmembrane region" description="Helical" evidence="6">
    <location>
        <begin position="43"/>
        <end position="66"/>
    </location>
</feature>
<proteinExistence type="predicted"/>
<comment type="subcellular location">
    <subcellularLocation>
        <location evidence="1">Cell membrane</location>
        <topology evidence="1">Multi-pass membrane protein</topology>
    </subcellularLocation>
</comment>
<accession>A0A2V2YXK9</accession>
<evidence type="ECO:0000256" key="6">
    <source>
        <dbReference type="SAM" id="Phobius"/>
    </source>
</evidence>
<organism evidence="8 9">
    <name type="scientific">Paenibacillus cellulosilyticus</name>
    <dbReference type="NCBI Taxonomy" id="375489"/>
    <lineage>
        <taxon>Bacteria</taxon>
        <taxon>Bacillati</taxon>
        <taxon>Bacillota</taxon>
        <taxon>Bacilli</taxon>
        <taxon>Bacillales</taxon>
        <taxon>Paenibacillaceae</taxon>
        <taxon>Paenibacillus</taxon>
    </lineage>
</organism>
<sequence>MSAALRIPRRQQRVWFGIMTVLYWTSMYMYVPILSPYLTSRGLSLGMIGLVLGSYGFVQLLVRFPIGLWSDTMGRRKPFIMLGLAAGSLSCLLFIIPGGLGWALSGRITAGICASTWVAFTIMYASLFRPDEASKAMGQVSAMTVAGQLLGMAFSAPLADTFSWHVPFYIGIGAGMIGLIVALFIREEPAAEGRPPMSVRLLRGVVRQRTLVHAAILSVLVHAMLFISMFGFTPLKAKELGADGWLLTAIVFAFMVPHAIASLLAGGVLSAKLGEWRLLQIGFGVGAVATALIAFSPNLIVLALTQAVNGFMQGLLLPMLLSLAIREAQLNERATAMGFYQAVYSVGMFAGPFVAGWMNDRWSIDSGFWLGGAAGVIATVLALKWGREAASEKHQIAR</sequence>
<dbReference type="InterPro" id="IPR001958">
    <property type="entry name" value="Tet-R_TetA/multi-R_MdtG-like"/>
</dbReference>
<dbReference type="Gene3D" id="1.20.1250.20">
    <property type="entry name" value="MFS general substrate transporter like domains"/>
    <property type="match status" value="2"/>
</dbReference>
<reference evidence="8 9" key="1">
    <citation type="submission" date="2018-05" db="EMBL/GenBank/DDBJ databases">
        <title>Genomic Encyclopedia of Type Strains, Phase III (KMG-III): the genomes of soil and plant-associated and newly described type strains.</title>
        <authorList>
            <person name="Whitman W."/>
        </authorList>
    </citation>
    <scope>NUCLEOTIDE SEQUENCE [LARGE SCALE GENOMIC DNA]</scope>
    <source>
        <strain evidence="8 9">CECT 5696</strain>
    </source>
</reference>
<dbReference type="PANTHER" id="PTHR23518">
    <property type="entry name" value="C-METHYLTRANSFERASE"/>
    <property type="match status" value="1"/>
</dbReference>
<dbReference type="SUPFAM" id="SSF103473">
    <property type="entry name" value="MFS general substrate transporter"/>
    <property type="match status" value="1"/>
</dbReference>
<feature type="transmembrane region" description="Helical" evidence="6">
    <location>
        <begin position="210"/>
        <end position="232"/>
    </location>
</feature>
<feature type="transmembrane region" description="Helical" evidence="6">
    <location>
        <begin position="281"/>
        <end position="301"/>
    </location>
</feature>
<dbReference type="GO" id="GO:0005886">
    <property type="term" value="C:plasma membrane"/>
    <property type="evidence" value="ECO:0007669"/>
    <property type="project" value="UniProtKB-SubCell"/>
</dbReference>
<dbReference type="PANTHER" id="PTHR23518:SF2">
    <property type="entry name" value="MAJOR FACILITATOR SUPERFAMILY TRANSPORTER"/>
    <property type="match status" value="1"/>
</dbReference>
<evidence type="ECO:0000256" key="1">
    <source>
        <dbReference type="ARBA" id="ARBA00004651"/>
    </source>
</evidence>
<feature type="transmembrane region" description="Helical" evidence="6">
    <location>
        <begin position="337"/>
        <end position="355"/>
    </location>
</feature>
<feature type="transmembrane region" description="Helical" evidence="6">
    <location>
        <begin position="307"/>
        <end position="325"/>
    </location>
</feature>
<protein>
    <submittedName>
        <fullName evidence="8">Putative MFS family arabinose efflux permease</fullName>
    </submittedName>
</protein>
<dbReference type="InterPro" id="IPR020846">
    <property type="entry name" value="MFS_dom"/>
</dbReference>
<keyword evidence="3 6" id="KW-0812">Transmembrane</keyword>
<feature type="transmembrane region" description="Helical" evidence="6">
    <location>
        <begin position="12"/>
        <end position="31"/>
    </location>
</feature>
<dbReference type="PRINTS" id="PR01035">
    <property type="entry name" value="TCRTETA"/>
</dbReference>
<name>A0A2V2YXK9_9BACL</name>
<feature type="transmembrane region" description="Helical" evidence="6">
    <location>
        <begin position="78"/>
        <end position="96"/>
    </location>
</feature>
<feature type="transmembrane region" description="Helical" evidence="6">
    <location>
        <begin position="140"/>
        <end position="158"/>
    </location>
</feature>
<evidence type="ECO:0000313" key="9">
    <source>
        <dbReference type="Proteomes" id="UP000246635"/>
    </source>
</evidence>
<dbReference type="OrthoDB" id="9607at2"/>
<dbReference type="InterPro" id="IPR036259">
    <property type="entry name" value="MFS_trans_sf"/>
</dbReference>
<dbReference type="PROSITE" id="PS50850">
    <property type="entry name" value="MFS"/>
    <property type="match status" value="1"/>
</dbReference>
<keyword evidence="4 6" id="KW-1133">Transmembrane helix</keyword>
<keyword evidence="9" id="KW-1185">Reference proteome</keyword>
<dbReference type="RefSeq" id="WP_110043159.1">
    <property type="nucleotide sequence ID" value="NZ_CP054612.1"/>
</dbReference>
<feature type="transmembrane region" description="Helical" evidence="6">
    <location>
        <begin position="108"/>
        <end position="128"/>
    </location>
</feature>
<gene>
    <name evidence="8" type="ORF">DFQ01_103390</name>
</gene>
<evidence type="ECO:0000256" key="5">
    <source>
        <dbReference type="ARBA" id="ARBA00023136"/>
    </source>
</evidence>
<feature type="transmembrane region" description="Helical" evidence="6">
    <location>
        <begin position="244"/>
        <end position="269"/>
    </location>
</feature>
<evidence type="ECO:0000256" key="4">
    <source>
        <dbReference type="ARBA" id="ARBA00022989"/>
    </source>
</evidence>
<dbReference type="GO" id="GO:0022857">
    <property type="term" value="F:transmembrane transporter activity"/>
    <property type="evidence" value="ECO:0007669"/>
    <property type="project" value="InterPro"/>
</dbReference>
<evidence type="ECO:0000256" key="3">
    <source>
        <dbReference type="ARBA" id="ARBA00022692"/>
    </source>
</evidence>
<dbReference type="Proteomes" id="UP000246635">
    <property type="component" value="Unassembled WGS sequence"/>
</dbReference>
<evidence type="ECO:0000256" key="2">
    <source>
        <dbReference type="ARBA" id="ARBA00022448"/>
    </source>
</evidence>
<comment type="caution">
    <text evidence="8">The sequence shown here is derived from an EMBL/GenBank/DDBJ whole genome shotgun (WGS) entry which is preliminary data.</text>
</comment>
<dbReference type="AlphaFoldDB" id="A0A2V2YXK9"/>